<evidence type="ECO:0000313" key="6">
    <source>
        <dbReference type="Proteomes" id="UP001447188"/>
    </source>
</evidence>
<dbReference type="Gene3D" id="2.30.30.40">
    <property type="entry name" value="SH3 Domains"/>
    <property type="match status" value="1"/>
</dbReference>
<feature type="compositionally biased region" description="Basic and acidic residues" evidence="3">
    <location>
        <begin position="556"/>
        <end position="569"/>
    </location>
</feature>
<feature type="compositionally biased region" description="Polar residues" evidence="3">
    <location>
        <begin position="131"/>
        <end position="143"/>
    </location>
</feature>
<proteinExistence type="predicted"/>
<organism evidence="5 6">
    <name type="scientific">Discina gigas</name>
    <dbReference type="NCBI Taxonomy" id="1032678"/>
    <lineage>
        <taxon>Eukaryota</taxon>
        <taxon>Fungi</taxon>
        <taxon>Dikarya</taxon>
        <taxon>Ascomycota</taxon>
        <taxon>Pezizomycotina</taxon>
        <taxon>Pezizomycetes</taxon>
        <taxon>Pezizales</taxon>
        <taxon>Discinaceae</taxon>
        <taxon>Discina</taxon>
    </lineage>
</organism>
<dbReference type="InterPro" id="IPR036028">
    <property type="entry name" value="SH3-like_dom_sf"/>
</dbReference>
<dbReference type="SUPFAM" id="SSF50044">
    <property type="entry name" value="SH3-domain"/>
    <property type="match status" value="1"/>
</dbReference>
<name>A0ABR3GUY6_9PEZI</name>
<dbReference type="PROSITE" id="PS50002">
    <property type="entry name" value="SH3"/>
    <property type="match status" value="1"/>
</dbReference>
<keyword evidence="1 2" id="KW-0728">SH3 domain</keyword>
<feature type="compositionally biased region" description="Low complexity" evidence="3">
    <location>
        <begin position="32"/>
        <end position="74"/>
    </location>
</feature>
<feature type="compositionally biased region" description="Polar residues" evidence="3">
    <location>
        <begin position="573"/>
        <end position="591"/>
    </location>
</feature>
<feature type="region of interest" description="Disordered" evidence="3">
    <location>
        <begin position="1"/>
        <end position="86"/>
    </location>
</feature>
<feature type="compositionally biased region" description="Basic and acidic residues" evidence="3">
    <location>
        <begin position="516"/>
        <end position="545"/>
    </location>
</feature>
<dbReference type="Proteomes" id="UP001447188">
    <property type="component" value="Unassembled WGS sequence"/>
</dbReference>
<feature type="region of interest" description="Disordered" evidence="3">
    <location>
        <begin position="386"/>
        <end position="406"/>
    </location>
</feature>
<accession>A0ABR3GUY6</accession>
<feature type="region of interest" description="Disordered" evidence="3">
    <location>
        <begin position="418"/>
        <end position="724"/>
    </location>
</feature>
<feature type="compositionally biased region" description="Basic and acidic residues" evidence="3">
    <location>
        <begin position="395"/>
        <end position="406"/>
    </location>
</feature>
<feature type="compositionally biased region" description="Polar residues" evidence="3">
    <location>
        <begin position="680"/>
        <end position="691"/>
    </location>
</feature>
<evidence type="ECO:0000256" key="3">
    <source>
        <dbReference type="SAM" id="MobiDB-lite"/>
    </source>
</evidence>
<feature type="region of interest" description="Disordered" evidence="3">
    <location>
        <begin position="321"/>
        <end position="374"/>
    </location>
</feature>
<feature type="compositionally biased region" description="Low complexity" evidence="3">
    <location>
        <begin position="506"/>
        <end position="515"/>
    </location>
</feature>
<feature type="compositionally biased region" description="Polar residues" evidence="3">
    <location>
        <begin position="620"/>
        <end position="632"/>
    </location>
</feature>
<gene>
    <name evidence="5" type="primary">BUD14</name>
    <name evidence="5" type="ORF">Q9L58_001363</name>
</gene>
<protein>
    <submittedName>
        <fullName evidence="5">Protein phosphatase regulator</fullName>
    </submittedName>
</protein>
<evidence type="ECO:0000313" key="5">
    <source>
        <dbReference type="EMBL" id="KAL0639537.1"/>
    </source>
</evidence>
<sequence>MSVRKRSMSRAAPVVCVKQTTATTRPKPFSKSTSASTSASTSTSTFISISTSSISTSASTSTSSSTSTSTSTSSAPLVQSLQPPVTSRARRIGSLVNAAKRFLSQADTLDIQSRDRVSAQDHNNAPGIKNGQGSAIKSVNEEQAQARHDLERSQGQGQVGDPEDDEVDRDLAGSESLTGDEGGFDDDDDMGDRMSSSPSIADEDIDFEMVYALHTFTATVEGQANATKGEHMVLLDDSNSYWWLVRIVRDASIGYLPAEHIETPTERLARLNKHRNIDLASNMLSDNAHERTKNPLKKAMRRRNAKTVAFAAPTYVEASDYDYSTDEEGENGYYTNDEDDGDQAHANETDTHTEGAGKPAVSLADKPKPTLAPDLKVSSDETIKLRQNPTPSSLRHPDSAVFSDDKAETKKITLTPNLLRDDSIDAPTTTVKGRGSLDKDKSVGRDNGVTSPEPRGKDGKRMKKGGGVLGGLFKRRNKKGKNDEADLEDWLHNGNGQGPGPGPGQGQEKQSSISSRESEDSQIDAKREKGDAQRRQLEQQREHKPAVVVGAPSTIRKVEPEGEKREEVAVHGPTTQEKQSLGTQRTASGSKPTAVYSPEKRSPSISSHDSEREESFIIDSPTSPLGTKSIESGLQGAARNVSTDSTNNLANPGYQRGAYQAYQPFRPSENHSPEQPPTQNPTDRLSESPEQISYHDASDRPDLIDSSSDDASSPVESLPEIIERTVDSPTPLVATGHNGTITRTWSDWSLRTYFDDDNDVRDMLIVVQQDKSGGSIIRKDHPDIGPLFEDASTKLADITKVFFPPGPWVTKSFSNPDVLLSLQLGDWILMVLVLGYSGWMVC</sequence>
<dbReference type="InterPro" id="IPR053039">
    <property type="entry name" value="Polarity_Bud-Selection_Reg"/>
</dbReference>
<feature type="compositionally biased region" description="Polar residues" evidence="3">
    <location>
        <begin position="640"/>
        <end position="650"/>
    </location>
</feature>
<feature type="compositionally biased region" description="Basic and acidic residues" evidence="3">
    <location>
        <begin position="435"/>
        <end position="444"/>
    </location>
</feature>
<feature type="compositionally biased region" description="Gly residues" evidence="3">
    <location>
        <begin position="495"/>
        <end position="505"/>
    </location>
</feature>
<dbReference type="PANTHER" id="PTHR47775">
    <property type="entry name" value="BUD SITE SELECTION PROTEIN 14"/>
    <property type="match status" value="1"/>
</dbReference>
<comment type="caution">
    <text evidence="5">The sequence shown here is derived from an EMBL/GenBank/DDBJ whole genome shotgun (WGS) entry which is preliminary data.</text>
</comment>
<dbReference type="SMART" id="SM00326">
    <property type="entry name" value="SH3"/>
    <property type="match status" value="1"/>
</dbReference>
<feature type="compositionally biased region" description="Polar residues" evidence="3">
    <location>
        <begin position="75"/>
        <end position="85"/>
    </location>
</feature>
<feature type="compositionally biased region" description="Acidic residues" evidence="3">
    <location>
        <begin position="321"/>
        <end position="341"/>
    </location>
</feature>
<feature type="domain" description="SH3" evidence="4">
    <location>
        <begin position="205"/>
        <end position="266"/>
    </location>
</feature>
<evidence type="ECO:0000256" key="2">
    <source>
        <dbReference type="PROSITE-ProRule" id="PRU00192"/>
    </source>
</evidence>
<keyword evidence="6" id="KW-1185">Reference proteome</keyword>
<feature type="compositionally biased region" description="Basic and acidic residues" evidence="3">
    <location>
        <begin position="598"/>
        <end position="615"/>
    </location>
</feature>
<evidence type="ECO:0000256" key="1">
    <source>
        <dbReference type="ARBA" id="ARBA00022443"/>
    </source>
</evidence>
<evidence type="ECO:0000259" key="4">
    <source>
        <dbReference type="PROSITE" id="PS50002"/>
    </source>
</evidence>
<reference evidence="5 6" key="1">
    <citation type="submission" date="2024-02" db="EMBL/GenBank/DDBJ databases">
        <title>Discinaceae phylogenomics.</title>
        <authorList>
            <person name="Dirks A.C."/>
            <person name="James T.Y."/>
        </authorList>
    </citation>
    <scope>NUCLEOTIDE SEQUENCE [LARGE SCALE GENOMIC DNA]</scope>
    <source>
        <strain evidence="5 6">ACD0624</strain>
    </source>
</reference>
<dbReference type="EMBL" id="JBBBZM010000010">
    <property type="protein sequence ID" value="KAL0639537.1"/>
    <property type="molecule type" value="Genomic_DNA"/>
</dbReference>
<dbReference type="PANTHER" id="PTHR47775:SF1">
    <property type="entry name" value="BUD SITE SELECTION PROTEIN 14"/>
    <property type="match status" value="1"/>
</dbReference>
<feature type="region of interest" description="Disordered" evidence="3">
    <location>
        <begin position="115"/>
        <end position="201"/>
    </location>
</feature>
<feature type="compositionally biased region" description="Basic and acidic residues" evidence="3">
    <location>
        <begin position="342"/>
        <end position="355"/>
    </location>
</feature>
<dbReference type="InterPro" id="IPR001452">
    <property type="entry name" value="SH3_domain"/>
</dbReference>